<organism evidence="1 2">
    <name type="scientific">Infirmifilum uzonense</name>
    <dbReference type="NCBI Taxonomy" id="1550241"/>
    <lineage>
        <taxon>Archaea</taxon>
        <taxon>Thermoproteota</taxon>
        <taxon>Thermoprotei</taxon>
        <taxon>Thermofilales</taxon>
        <taxon>Thermofilaceae</taxon>
        <taxon>Infirmifilum</taxon>
    </lineage>
</organism>
<evidence type="ECO:0000313" key="2">
    <source>
        <dbReference type="Proteomes" id="UP000067434"/>
    </source>
</evidence>
<dbReference type="PATRIC" id="fig|1550241.5.peg.1514"/>
<proteinExistence type="predicted"/>
<name>A0A0F7FI76_9CREN</name>
<dbReference type="Proteomes" id="UP000067434">
    <property type="component" value="Chromosome"/>
</dbReference>
<dbReference type="HOGENOM" id="CLU_2165396_0_0_2"/>
<reference evidence="1 2" key="1">
    <citation type="journal article" date="2015" name="Stand. Genomic Sci.">
        <title>Complete genome sequence of and proposal of Thermofilum uzonense sp. nov. a novel hyperthermophilic crenarchaeon and emended description of the genus Thermofilum.</title>
        <authorList>
            <person name="Toshchakov S.V."/>
            <person name="Korzhenkov A.A."/>
            <person name="Samarov N.I."/>
            <person name="Mazunin I.O."/>
            <person name="Mozhey O.I."/>
            <person name="Shmyr I.S."/>
            <person name="Derbikova K.S."/>
            <person name="Taranov E.A."/>
            <person name="Dominova I.N."/>
            <person name="Bonch-Osmolovskaya E.A."/>
            <person name="Patrushev M.V."/>
            <person name="Podosokorskaya O.A."/>
            <person name="Kublanov I.V."/>
        </authorList>
    </citation>
    <scope>NUCLEOTIDE SEQUENCE [LARGE SCALE GENOMIC DNA]</scope>
    <source>
        <strain evidence="1 2">1807-2</strain>
    </source>
</reference>
<gene>
    <name evidence="1" type="ORF">MA03_07315</name>
</gene>
<evidence type="ECO:0000313" key="1">
    <source>
        <dbReference type="EMBL" id="AKG39089.1"/>
    </source>
</evidence>
<keyword evidence="2" id="KW-1185">Reference proteome</keyword>
<dbReference type="OrthoDB" id="384189at2157"/>
<dbReference type="AlphaFoldDB" id="A0A0F7FI76"/>
<dbReference type="EMBL" id="CP009961">
    <property type="protein sequence ID" value="AKG39089.1"/>
    <property type="molecule type" value="Genomic_DNA"/>
</dbReference>
<accession>A0A0F7FI76</accession>
<sequence>MNRDQLARLLEIAKSLAMFEGLQPPDLITVKIDKKIPHGNTVTEGLVVDEYTNILYIEDTTIDNLVYRILAGIFYLSIWNTYMAKSPGKACELARKHFFKTLIRITGGSR</sequence>
<dbReference type="STRING" id="1550241.MA03_07315"/>
<dbReference type="KEGG" id="thf:MA03_07315"/>
<dbReference type="RefSeq" id="WP_052884625.1">
    <property type="nucleotide sequence ID" value="NZ_CP009961.1"/>
</dbReference>
<dbReference type="GeneID" id="25402028"/>
<protein>
    <submittedName>
        <fullName evidence="1">Uncharacterized protein</fullName>
    </submittedName>
</protein>